<keyword evidence="6 11" id="KW-0810">Translation regulation</keyword>
<evidence type="ECO:0000256" key="5">
    <source>
        <dbReference type="ARBA" id="ARBA00022730"/>
    </source>
</evidence>
<evidence type="ECO:0000256" key="9">
    <source>
        <dbReference type="ARBA" id="ARBA00023274"/>
    </source>
</evidence>
<sequence length="214" mass="23616">MQENIQNAIQEAIENAPERKFVESFEMAITLKDVDLKNPVNRIQEEVRLPSGRGKEVRIAMFAGSEMATKARAAGINVIDPSTIEDLGGNRQQARKMAKQYDFFLAEIPHMGTVGRYLGVVLGPRGKMPRPVPPTLDPAMIANGLQSTTIVRSRDKVTFHTAFGSREQGMEELTANAMAIWTRVTSKLERGAGNIRSCYVKTSMGPAIKVEVIE</sequence>
<dbReference type="SUPFAM" id="SSF56808">
    <property type="entry name" value="Ribosomal protein L1"/>
    <property type="match status" value="1"/>
</dbReference>
<evidence type="ECO:0000256" key="3">
    <source>
        <dbReference type="ARBA" id="ARBA00022491"/>
    </source>
</evidence>
<evidence type="ECO:0000313" key="13">
    <source>
        <dbReference type="EMBL" id="ANV79021.1"/>
    </source>
</evidence>
<comment type="function">
    <text evidence="10">Probably involved in E site tRNA release. Binds directly to 23S rRNA.</text>
</comment>
<evidence type="ECO:0000256" key="1">
    <source>
        <dbReference type="ARBA" id="ARBA00010531"/>
    </source>
</evidence>
<comment type="subunit">
    <text evidence="2 11">Part of the 50S ribosomal subunit.</text>
</comment>
<dbReference type="GO" id="GO:0006417">
    <property type="term" value="P:regulation of translation"/>
    <property type="evidence" value="ECO:0007669"/>
    <property type="project" value="UniProtKB-KW"/>
</dbReference>
<dbReference type="Pfam" id="PF00687">
    <property type="entry name" value="Ribosomal_L1"/>
    <property type="match status" value="1"/>
</dbReference>
<reference evidence="13" key="1">
    <citation type="submission" date="2014-11" db="EMBL/GenBank/DDBJ databases">
        <authorList>
            <person name="Zhu J."/>
            <person name="Qi W."/>
            <person name="Song R."/>
        </authorList>
    </citation>
    <scope>NUCLEOTIDE SEQUENCE</scope>
</reference>
<evidence type="ECO:0000256" key="8">
    <source>
        <dbReference type="ARBA" id="ARBA00022980"/>
    </source>
</evidence>
<dbReference type="GO" id="GO:0000049">
    <property type="term" value="F:tRNA binding"/>
    <property type="evidence" value="ECO:0007669"/>
    <property type="project" value="UniProtKB-KW"/>
</dbReference>
<evidence type="ECO:0000256" key="10">
    <source>
        <dbReference type="ARBA" id="ARBA00045545"/>
    </source>
</evidence>
<keyword evidence="4 11" id="KW-0820">tRNA-binding</keyword>
<evidence type="ECO:0000256" key="7">
    <source>
        <dbReference type="ARBA" id="ARBA00022884"/>
    </source>
</evidence>
<dbReference type="InterPro" id="IPR023673">
    <property type="entry name" value="Ribosomal_uL1_CS"/>
</dbReference>
<dbReference type="GO" id="GO:0019843">
    <property type="term" value="F:rRNA binding"/>
    <property type="evidence" value="ECO:0007669"/>
    <property type="project" value="UniProtKB-UniRule"/>
</dbReference>
<dbReference type="InterPro" id="IPR028364">
    <property type="entry name" value="Ribosomal_uL1/biogenesis"/>
</dbReference>
<dbReference type="GO" id="GO:0006412">
    <property type="term" value="P:translation"/>
    <property type="evidence" value="ECO:0007669"/>
    <property type="project" value="UniProtKB-UniRule"/>
</dbReference>
<comment type="similarity">
    <text evidence="1 11 12">Belongs to the universal ribosomal protein uL1 family.</text>
</comment>
<dbReference type="HAMAP" id="MF_01318_A">
    <property type="entry name" value="Ribosomal_uL1_A"/>
    <property type="match status" value="1"/>
</dbReference>
<dbReference type="EMBL" id="KP211811">
    <property type="protein sequence ID" value="ANV79021.1"/>
    <property type="molecule type" value="Genomic_DNA"/>
</dbReference>
<keyword evidence="5 11" id="KW-0699">rRNA-binding</keyword>
<dbReference type="Gene3D" id="3.40.50.790">
    <property type="match status" value="1"/>
</dbReference>
<organism evidence="13">
    <name type="scientific">uncultured Poseidoniia archaeon</name>
    <dbReference type="NCBI Taxonomy" id="1697135"/>
    <lineage>
        <taxon>Archaea</taxon>
        <taxon>Methanobacteriati</taxon>
        <taxon>Thermoplasmatota</taxon>
        <taxon>Candidatus Poseidoniia</taxon>
        <taxon>environmental samples</taxon>
    </lineage>
</organism>
<name>A0A1B1T9R0_9ARCH</name>
<keyword evidence="7 11" id="KW-0694">RNA-binding</keyword>
<keyword evidence="9 11" id="KW-0687">Ribonucleoprotein</keyword>
<evidence type="ECO:0000256" key="12">
    <source>
        <dbReference type="RuleBase" id="RU000659"/>
    </source>
</evidence>
<evidence type="ECO:0000256" key="4">
    <source>
        <dbReference type="ARBA" id="ARBA00022555"/>
    </source>
</evidence>
<comment type="function">
    <text evidence="11">Binds directly to 23S rRNA. Probably involved in E site tRNA release.</text>
</comment>
<dbReference type="PROSITE" id="PS01199">
    <property type="entry name" value="RIBOSOMAL_L1"/>
    <property type="match status" value="1"/>
</dbReference>
<dbReference type="PIRSF" id="PIRSF002155">
    <property type="entry name" value="Ribosomal_L1"/>
    <property type="match status" value="1"/>
</dbReference>
<dbReference type="AlphaFoldDB" id="A0A1B1T9R0"/>
<comment type="function">
    <text evidence="11">Protein L1 is also a translational repressor protein, it controls the translation of its operon by binding to its mRNA.</text>
</comment>
<reference evidence="13" key="2">
    <citation type="journal article" date="2015" name="ISME J.">
        <title>A new class of marine Euryarchaeota group II from the Mediterranean deep chlorophyll maximum.</title>
        <authorList>
            <person name="Martin-Cuadrado A.B."/>
            <person name="Garcia-Heredia I."/>
            <person name="Molto A.G."/>
            <person name="Lopez-Ubeda R."/>
            <person name="Kimes N."/>
            <person name="Lopez-Garcia P."/>
            <person name="Moreira D."/>
            <person name="Rodriguez-Valera F."/>
        </authorList>
    </citation>
    <scope>NUCLEOTIDE SEQUENCE</scope>
</reference>
<dbReference type="FunFam" id="3.40.50.790:FF:000005">
    <property type="entry name" value="50S ribosomal protein L1"/>
    <property type="match status" value="1"/>
</dbReference>
<dbReference type="GO" id="GO:0003735">
    <property type="term" value="F:structural constituent of ribosome"/>
    <property type="evidence" value="ECO:0007669"/>
    <property type="project" value="InterPro"/>
</dbReference>
<proteinExistence type="inferred from homology"/>
<evidence type="ECO:0000256" key="11">
    <source>
        <dbReference type="HAMAP-Rule" id="MF_01318"/>
    </source>
</evidence>
<dbReference type="InterPro" id="IPR002143">
    <property type="entry name" value="Ribosomal_uL1"/>
</dbReference>
<gene>
    <name evidence="11" type="primary">rpl1</name>
</gene>
<protein>
    <recommendedName>
        <fullName evidence="11">Large ribosomal subunit protein uL1</fullName>
    </recommendedName>
</protein>
<dbReference type="InterPro" id="IPR016095">
    <property type="entry name" value="Ribosomal_uL1_3-a/b-sand"/>
</dbReference>
<keyword evidence="8 11" id="KW-0689">Ribosomal protein</keyword>
<dbReference type="InterPro" id="IPR023669">
    <property type="entry name" value="Ribosomal_uL1_arc"/>
</dbReference>
<dbReference type="NCBIfam" id="NF003244">
    <property type="entry name" value="PRK04203.1"/>
    <property type="match status" value="1"/>
</dbReference>
<dbReference type="PANTHER" id="PTHR36427:SF3">
    <property type="entry name" value="LARGE RIBOSOMAL SUBUNIT PROTEIN UL1M"/>
    <property type="match status" value="1"/>
</dbReference>
<dbReference type="InterPro" id="IPR023674">
    <property type="entry name" value="Ribosomal_uL1-like"/>
</dbReference>
<dbReference type="PANTHER" id="PTHR36427">
    <property type="entry name" value="54S RIBOSOMAL PROTEIN L1, MITOCHONDRIAL"/>
    <property type="match status" value="1"/>
</dbReference>
<accession>A0A1B1T9R0</accession>
<keyword evidence="3 11" id="KW-0678">Repressor</keyword>
<evidence type="ECO:0000256" key="6">
    <source>
        <dbReference type="ARBA" id="ARBA00022845"/>
    </source>
</evidence>
<evidence type="ECO:0000256" key="2">
    <source>
        <dbReference type="ARBA" id="ARBA00011838"/>
    </source>
</evidence>
<dbReference type="Gene3D" id="3.30.190.20">
    <property type="match status" value="1"/>
</dbReference>
<dbReference type="GO" id="GO:0015934">
    <property type="term" value="C:large ribosomal subunit"/>
    <property type="evidence" value="ECO:0007669"/>
    <property type="project" value="InterPro"/>
</dbReference>
<dbReference type="CDD" id="cd00403">
    <property type="entry name" value="Ribosomal_L1"/>
    <property type="match status" value="1"/>
</dbReference>